<evidence type="ECO:0000256" key="5">
    <source>
        <dbReference type="SAM" id="SignalP"/>
    </source>
</evidence>
<protein>
    <submittedName>
        <fullName evidence="7">HECT domain E3 ubiquitin protein ligase 4</fullName>
    </submittedName>
</protein>
<dbReference type="SUPFAM" id="SSF56204">
    <property type="entry name" value="Hect, E3 ligase catalytic domain"/>
    <property type="match status" value="1"/>
</dbReference>
<dbReference type="STRING" id="244447.ENSCSEP00000014800"/>
<dbReference type="GeneTree" id="ENSGT00910000144226"/>
<feature type="active site" description="Glycyl thioester intermediate" evidence="3">
    <location>
        <position position="4250"/>
    </location>
</feature>
<feature type="region of interest" description="Disordered" evidence="4">
    <location>
        <begin position="3129"/>
        <end position="3155"/>
    </location>
</feature>
<reference evidence="7" key="3">
    <citation type="submission" date="2025-09" db="UniProtKB">
        <authorList>
            <consortium name="Ensembl"/>
        </authorList>
    </citation>
    <scope>IDENTIFICATION</scope>
</reference>
<dbReference type="Pfam" id="PF00632">
    <property type="entry name" value="HECT"/>
    <property type="match status" value="1"/>
</dbReference>
<feature type="region of interest" description="Disordered" evidence="4">
    <location>
        <begin position="2476"/>
        <end position="2504"/>
    </location>
</feature>
<reference evidence="7" key="2">
    <citation type="submission" date="2025-08" db="UniProtKB">
        <authorList>
            <consortium name="Ensembl"/>
        </authorList>
    </citation>
    <scope>IDENTIFICATION</scope>
</reference>
<dbReference type="PANTHER" id="PTHR46435">
    <property type="entry name" value="E3 UBIQUITIN-PROTEIN LIGASE HECTD4-RELATED"/>
    <property type="match status" value="1"/>
</dbReference>
<dbReference type="Gene3D" id="3.30.2160.10">
    <property type="entry name" value="Hect, E3 ligase catalytic domain"/>
    <property type="match status" value="1"/>
</dbReference>
<dbReference type="Gene3D" id="3.30.2410.10">
    <property type="entry name" value="Hect, E3 ligase catalytic domain"/>
    <property type="match status" value="1"/>
</dbReference>
<evidence type="ECO:0000256" key="1">
    <source>
        <dbReference type="ARBA" id="ARBA00022679"/>
    </source>
</evidence>
<dbReference type="Ensembl" id="ENSCSET00000014978.1">
    <property type="protein sequence ID" value="ENSCSEP00000014800.1"/>
    <property type="gene ID" value="ENSCSEG00000009443.1"/>
</dbReference>
<dbReference type="Gene3D" id="2.60.120.920">
    <property type="match status" value="1"/>
</dbReference>
<feature type="compositionally biased region" description="Low complexity" evidence="4">
    <location>
        <begin position="3315"/>
        <end position="3355"/>
    </location>
</feature>
<feature type="chain" id="PRO_5018037629" evidence="5">
    <location>
        <begin position="17"/>
        <end position="4282"/>
    </location>
</feature>
<dbReference type="InterPro" id="IPR000569">
    <property type="entry name" value="HECT_dom"/>
</dbReference>
<dbReference type="PROSITE" id="PS50237">
    <property type="entry name" value="HECT"/>
    <property type="match status" value="1"/>
</dbReference>
<dbReference type="InterPro" id="IPR043366">
    <property type="entry name" value="HECTD4"/>
</dbReference>
<feature type="signal peptide" evidence="5">
    <location>
        <begin position="1"/>
        <end position="16"/>
    </location>
</feature>
<organism evidence="7 8">
    <name type="scientific">Cynoglossus semilaevis</name>
    <name type="common">Tongue sole</name>
    <dbReference type="NCBI Taxonomy" id="244447"/>
    <lineage>
        <taxon>Eukaryota</taxon>
        <taxon>Metazoa</taxon>
        <taxon>Chordata</taxon>
        <taxon>Craniata</taxon>
        <taxon>Vertebrata</taxon>
        <taxon>Euteleostomi</taxon>
        <taxon>Actinopterygii</taxon>
        <taxon>Neopterygii</taxon>
        <taxon>Teleostei</taxon>
        <taxon>Neoteleostei</taxon>
        <taxon>Acanthomorphata</taxon>
        <taxon>Carangaria</taxon>
        <taxon>Pleuronectiformes</taxon>
        <taxon>Pleuronectoidei</taxon>
        <taxon>Cynoglossidae</taxon>
        <taxon>Cynoglossinae</taxon>
        <taxon>Cynoglossus</taxon>
    </lineage>
</organism>
<evidence type="ECO:0000313" key="7">
    <source>
        <dbReference type="Ensembl" id="ENSCSEP00000014800.1"/>
    </source>
</evidence>
<dbReference type="FunFam" id="3.30.2410.10:FF:000015">
    <property type="entry name" value="probable E3 ubiquitin-protein ligase HECTD4 isoform X1"/>
    <property type="match status" value="1"/>
</dbReference>
<dbReference type="GO" id="GO:0004842">
    <property type="term" value="F:ubiquitin-protein transferase activity"/>
    <property type="evidence" value="ECO:0007669"/>
    <property type="project" value="InterPro"/>
</dbReference>
<dbReference type="InterPro" id="IPR035781">
    <property type="entry name" value="SPRY_HECTD4"/>
</dbReference>
<keyword evidence="8" id="KW-1185">Reference proteome</keyword>
<feature type="domain" description="HECT" evidence="6">
    <location>
        <begin position="3923"/>
        <end position="4282"/>
    </location>
</feature>
<accession>A0A3P8VQQ9</accession>
<feature type="region of interest" description="Disordered" evidence="4">
    <location>
        <begin position="3290"/>
        <end position="3432"/>
    </location>
</feature>
<dbReference type="InParanoid" id="A0A3P8VQQ9"/>
<dbReference type="PANTHER" id="PTHR46435:SF1">
    <property type="entry name" value="E3 UBIQUITIN-PROTEIN LIGASE HECTD4-RELATED"/>
    <property type="match status" value="1"/>
</dbReference>
<dbReference type="GO" id="GO:0042593">
    <property type="term" value="P:glucose homeostasis"/>
    <property type="evidence" value="ECO:0007669"/>
    <property type="project" value="TreeGrafter"/>
</dbReference>
<evidence type="ECO:0000256" key="4">
    <source>
        <dbReference type="SAM" id="MobiDB-lite"/>
    </source>
</evidence>
<reference evidence="7 8" key="1">
    <citation type="journal article" date="2014" name="Nat. Genet.">
        <title>Whole-genome sequence of a flatfish provides insights into ZW sex chromosome evolution and adaptation to a benthic lifestyle.</title>
        <authorList>
            <person name="Chen S."/>
            <person name="Zhang G."/>
            <person name="Shao C."/>
            <person name="Huang Q."/>
            <person name="Liu G."/>
            <person name="Zhang P."/>
            <person name="Song W."/>
            <person name="An N."/>
            <person name="Chalopin D."/>
            <person name="Volff J.N."/>
            <person name="Hong Y."/>
            <person name="Li Q."/>
            <person name="Sha Z."/>
            <person name="Zhou H."/>
            <person name="Xie M."/>
            <person name="Yu Q."/>
            <person name="Liu Y."/>
            <person name="Xiang H."/>
            <person name="Wang N."/>
            <person name="Wu K."/>
            <person name="Yang C."/>
            <person name="Zhou Q."/>
            <person name="Liao X."/>
            <person name="Yang L."/>
            <person name="Hu Q."/>
            <person name="Zhang J."/>
            <person name="Meng L."/>
            <person name="Jin L."/>
            <person name="Tian Y."/>
            <person name="Lian J."/>
            <person name="Yang J."/>
            <person name="Miao G."/>
            <person name="Liu S."/>
            <person name="Liang Z."/>
            <person name="Yan F."/>
            <person name="Li Y."/>
            <person name="Sun B."/>
            <person name="Zhang H."/>
            <person name="Zhang J."/>
            <person name="Zhu Y."/>
            <person name="Du M."/>
            <person name="Zhao Y."/>
            <person name="Schartl M."/>
            <person name="Tang Q."/>
            <person name="Wang J."/>
        </authorList>
    </citation>
    <scope>NUCLEOTIDE SEQUENCE</scope>
</reference>
<proteinExistence type="predicted"/>
<name>A0A3P8VQQ9_CYNSE</name>
<keyword evidence="5" id="KW-0732">Signal</keyword>
<keyword evidence="1" id="KW-0808">Transferase</keyword>
<evidence type="ECO:0000256" key="3">
    <source>
        <dbReference type="PROSITE-ProRule" id="PRU00104"/>
    </source>
</evidence>
<evidence type="ECO:0000313" key="8">
    <source>
        <dbReference type="Proteomes" id="UP000265120"/>
    </source>
</evidence>
<feature type="compositionally biased region" description="Polar residues" evidence="4">
    <location>
        <begin position="3389"/>
        <end position="3403"/>
    </location>
</feature>
<feature type="region of interest" description="Disordered" evidence="4">
    <location>
        <begin position="3606"/>
        <end position="3689"/>
    </location>
</feature>
<dbReference type="Proteomes" id="UP000265120">
    <property type="component" value="Chromosome W"/>
</dbReference>
<feature type="compositionally biased region" description="Acidic residues" evidence="4">
    <location>
        <begin position="2489"/>
        <end position="2503"/>
    </location>
</feature>
<evidence type="ECO:0000256" key="2">
    <source>
        <dbReference type="ARBA" id="ARBA00022786"/>
    </source>
</evidence>
<feature type="compositionally biased region" description="Low complexity" evidence="4">
    <location>
        <begin position="3404"/>
        <end position="3418"/>
    </location>
</feature>
<feature type="compositionally biased region" description="Basic and acidic residues" evidence="4">
    <location>
        <begin position="3654"/>
        <end position="3689"/>
    </location>
</feature>
<keyword evidence="2 3" id="KW-0833">Ubl conjugation pathway</keyword>
<dbReference type="InterPro" id="IPR043136">
    <property type="entry name" value="B30.2/SPRY_sf"/>
</dbReference>
<dbReference type="CDD" id="cd13735">
    <property type="entry name" value="SPRY_HECT_like"/>
    <property type="match status" value="1"/>
</dbReference>
<dbReference type="SMART" id="SM00119">
    <property type="entry name" value="HECTc"/>
    <property type="match status" value="1"/>
</dbReference>
<feature type="compositionally biased region" description="Low complexity" evidence="4">
    <location>
        <begin position="3129"/>
        <end position="3150"/>
    </location>
</feature>
<sequence>VGLLLVFPLLQSQTRSDPALCGVTAEVLLACLRDCQPLSLSKEPADCLNGLEALLCSWLEDGTQENNPVQMQVLHTHRQRENAAAALVALACARGSLKTFIHTVQLLQKQSDLGQLPVSDVLYRLLLLEGGPHSPSCLLGGKHSVSWGFEDMLPTLNITAGAAENKDSDLGRCLVTDGLYLYTTNSSGRGLSKLGSGLHGTLRGFVYCKNEELEPGWVVFSGGHLLHRPSSFDAKPHQLCQVIDPFTLQVCQITSMPAHHFPMGSGMTTLHLCADGTYLYWIWSPASLNEKTQKGHSVFMDVFHLSVGTGLCVADILQERVILTRKEGESSKCLNELLLSRMSRFRASHSATLAALTGSTITNTVKEEQSAFNTSCGLPLKTLRKTPMYVCGTYLVMLVSPPGVSGSSATRSLFGGTSSLSSLKILASSLVFNLGDGQFSSRADLIDAPGSSLGRGAQVAGLGACYDALNNLIWTCSSDYIDQWCNPGNQAFHHVCKRLGVSHVIKTPKEETVGTCEVISQLLHHVGAMCIHQLNLLAASSNSVPLGALLGKQHPIEARHFSSICDIMEKAMVNRDTCIIRCILVVFQVVFRFFNPHLEQNREIIRRAGLLLWQLLMAPMDQIGMEIQKEVCMAISSGLDILYQGEAELNKLLKLVLSEGQFLLLKKVIFLKIVCVKMSFCFFRLNDELLHCILKTVVRESCLLVTKCQTVSRDNFQKLLSTVPVVSPCLRYLMAVQNHLLSNTILIRPDDNDDSDSSLQGNTMKELQSSILSLATKILVGCDEVLETLQQVTTALINGEIPDREIRLKGLEQVTKATMLGYLLPILLTSLMHPNLQTLTLADALMPQLVQLVLYTSQTALLLKTQSPIFSENPPLTSGAVGQGMKTCTADEKILDEREESGFLTGLKIPAPWAAGKTVETVHPVRDNYKFKETVHIPGARCLYLRFDSHCSSQYDYDKLVIYAGPNTNSRKVTEYGGNTLGYGSRSVLGTGWPKDLVKVEGDTVTFSFEMRSGREHNTPDKAMWGFACTVRAQESSEDVSGGLPFLADLALGLSVLACSMLRILYNGPEVTREEEACHDLLCSKLLQRCQWQVEANGAISPALTPSSSPLPLTIEEDGEFIYPSDVLIPPPGLMPGSYFDLPHIRLLPGIMGRLREVSGRARPQFRPSIKEVIRPDVMEEVIVSCVIKHLNLVDALQSLVNYQYREDYTEEYDLVCKIMAETFKKINAMERQLQSVAELEQKWQNEVEEAQQGKLENNSPFFHDYHFFENKVKELELLCSLKEIPLDFSDLENVVLALREKFFQEVNSAHVRSSMVLAKTKALVKSLMNRTELLLHVTIAPHCRSLSSTSAGTSGQGICLLVFFFFCSSQPVFLRSMSAPDLEMIANQDLEFTHAPQRSRHHPTSHRSISFTLLQSLAIEDSRDKPTYSVLLGQLFAFIGMTLDQAVSSRSFLSAAQTRWRRGSTRKQALVHMRELLTAAVRVGGVTHLVGPVTMVLLGGPRIDELTCGGMVEQVQEAFGETMTSVVSLCARYPIASLRFLPSIPCCGRSEEQCLVRSGLVQLMDTLCSLSGQRESSSNEKQTKKQRVATMAWAAFQVLANRCIKWEKVEGGSTDEVHSGLARQVSSLLTNHLARASECCGNQAAGNDALQDVLSLLNDLSRSHIGKAILSQPACVSKLLSLLLDQRPSPKLVLIILQLCRAALPLMSVEDCGNVALPLWSYSINTLDAEQQDATDPASRIAALLLAKLADYVVPGCQTLLSPSSSEPDMCLSRASSKGALKSEEVGEEAEAVDGKLSIFIHKREDQSSHEVLQPLLSSSEGRPFRLGTGANMEKVVKMDKDMTKSGSCEVITEEVSAALRKASKWAQSGLIVSVGPPVESLAQETAGGVTTGDKKKTAQTAVCRDRNAELARSDPVRPFISGHVANSMAAEVIALLHSLLTAPESNTAQIWTCTAEKVLSRALMFIPQLGKYAESILENGSGSGRKLAKLQTIGRQAIAALCALGGFKEAIKIGSEVQVMGEGVLGSLGVVMSINEQEGIAMVKFPPCEYRRACKASDVLTVPISRLSTPRSEALPLYKLSITEKVVQAVQSMLLPQECSLSIHTSLPAAGDGSSPVMAAVRLLAEIRTRACLVMAQLLEDSSFCEEFIQQCPAAVNVLNLVAQECSPGERLGMVEAQCERVRMLYRDCARPPPPPLQTDRQQPIDITWCPSRVFPPVRACMFSSRLTSVTFLADPNAGGGLPRGTFIYATCAVPIQAPSFYWEIEIVSYGDSEEDTGPAVSFGFATQAEKRDGAWTNPVGTCLFHNNGRWKSVRLDVALFPGDVAGIGWERSEGTPPPGQAPKGSVYFTYCGQRLSPVLEDVAGGMWPLVHIQKKNSRIRANFGSRPFAYAEGQAHRNAADLCIDLADEISANFEALPFAMASDSDNDAGASVTSDSGSHGPPCRIAAVAVAQQQYNSDLSGRYKVELSYENLVTSGPNPHSPPIADDESDDDEDDDDVPRDDHYALLVKAWETKVFPTIRRRFRNEAERKSGLDQIKGALQLGMVDIARQTVEFLYEENGGIPRDLYLPTIEDIKDEANKFTIDKVRKGLTVVIRCPDSNNTNSGTVGTALPKFAIRGMLKTFGLHGVVLDVDSVNELVQVETYLRSEGVLVRYWYPIEMLERPPTGSRRTTANGLVSLDSSNIQIHRELLRCESALTRLYCRMALLNIFAPKNPHTFTRLFHIPAIRDITLEHLQLLSNQLLAPPLPDGTTSSSSILLAQSLLHNLQGQSCSPTDLFYQGNAQPIREWLTVAITRALHQGEESLLELTKQICCFLQNAPEQFTSEEFPVTESKVSMDVSFPGAAFVTVSCKESQLGCCKDSSLYKAPWGRVMVYGLGHKLRRNGQLNLIEAICYPLDASPTNTGLTPPPTTNQYPSVIIPTDKVHIKLGVSPPPGDVLLLHSLPLEFPLAMAFAEQLLTWKLGENSERSEDDVDTVPSSVLLQVVELLGGLLWTTDLAPPIKELIFHLLAEIFRKIHHLEQRKSLAGLSSSIALLLNPCLAVLMALQTELRKLYDRETQGWSAGGLGGGCTYSGGISLGGDQSRFSTYFHALMEVCLAVAEVTLPLNVGGTSVGNLSSISAPNLSDSSSSSSSSPGQTPQSPSLLSKRKKVKMKRERAAAAVAAVVSGKQGSGVARLSESDSALLNMVGSKPEDMLWFHRSLTLLMILRHLANKDPQGLSVTSDAVTDACQSLVGPTAHSRLLVLSGIPTHLEESVVRNAIRRACNAHGGLFKNEIFIPLQEEEPKKTKAEAEISSPQDGKAGPEHEHSSPNSGIPDSPDSSSSVTPALSVSASASTSQTSICSSSQGVSRTASEVSVDQEMMTIHPHTPTAAGSVVPFLQQGPPDSQTVSNQESLDTSLCSTGNLGSLGSLGEPVDSVEKPSVSDEGSIHTVTSVESSVVMARPIKGYAVIEVRSRAKVEKIRASLFNSSDLIGLSSLEGEDELMELTNEEILIASSVNQSLFDTQGSSALEDYFQDKSIRGDKLVPGARDVLTDIFKSCVHSEQMLNLTPAKPVKVSDIYLCKEQINSQTPGNLLYTFFTNVRPPKKVLDDQLTQILRKYGTPKPNKNKYSKAGKEQHQGKVVSTKRPITKPAAKEKSTLNSVRTALSEKKTVLKPKSPEKSSSRPDDKDVEKSPAKKTEVPEEKYLTIEGFHRFAVDRAKQDIRSVWRAILACGYDLHFERCSCIDTRHAQKASRKWSLDMDVALVQYINRLCRHMAITPARLHPHEVYLDPSDAADPRVASLLNVPVESLRLRFALLQSLNNSLESFFLSLVELRQTYTYQNSIASLLIEAKGLIFYDTKVTVMNRVLNTIVLRTADHAAPEITLDPLEIVGGEISSSENTYFCQAARQLSCVPSSQLCVKLASGGDPTYAFNIRFTGEEVHGTSGSFRHFLWQVCKELQSSALSLLLLCPSAAANRNKGKYILTPCPISYAEEQLLHFFGQLLGIAIRADVPLPLDLLGSFWKGLVGEAQDHEQDLQEADVLTYNYVKKIENVGDETELEALCAEITSQHQSGETPDSPSRPCCTFTYITMTGDEVELCQGGRNLTLSWENKGVYARAVCGLRLRELQNVECMTAVRAGLASIIPLQLLTMLSPLEMELRTCGLPYINLEFLKAHTMYQVGLMETDQHIEFFWTALEMFTQDELCKFIKFACNQERIPFTCPCKDGGPDTAHVPPYPMKIAPPDGAAGQPDSRYIRVETCMFMVKLPQYTSLNVMLEKLRCAIHYREDPLSG</sequence>
<dbReference type="InterPro" id="IPR035983">
    <property type="entry name" value="Hect_E3_ubiquitin_ligase"/>
</dbReference>
<dbReference type="Gene3D" id="3.90.1750.10">
    <property type="entry name" value="Hect, E3 ligase catalytic domains"/>
    <property type="match status" value="1"/>
</dbReference>
<dbReference type="OMA" id="PRGVFIY"/>
<evidence type="ECO:0000259" key="6">
    <source>
        <dbReference type="PROSITE" id="PS50237"/>
    </source>
</evidence>